<gene>
    <name evidence="3" type="ORF">H9L19_03285</name>
</gene>
<dbReference type="AlphaFoldDB" id="A0A7G9T721"/>
<evidence type="ECO:0000313" key="4">
    <source>
        <dbReference type="Proteomes" id="UP000515800"/>
    </source>
</evidence>
<feature type="signal peptide" evidence="2">
    <location>
        <begin position="1"/>
        <end position="34"/>
    </location>
</feature>
<proteinExistence type="predicted"/>
<name>A0A7G9T721_9LACO</name>
<keyword evidence="2" id="KW-0732">Signal</keyword>
<feature type="region of interest" description="Disordered" evidence="1">
    <location>
        <begin position="42"/>
        <end position="87"/>
    </location>
</feature>
<evidence type="ECO:0000256" key="2">
    <source>
        <dbReference type="SAM" id="SignalP"/>
    </source>
</evidence>
<reference evidence="3 4" key="1">
    <citation type="submission" date="2020-08" db="EMBL/GenBank/DDBJ databases">
        <title>Genome sequence of Weissella diestrammenae KACC 16890T.</title>
        <authorList>
            <person name="Hyun D.-W."/>
            <person name="Bae J.-W."/>
        </authorList>
    </citation>
    <scope>NUCLEOTIDE SEQUENCE [LARGE SCALE GENOMIC DNA]</scope>
    <source>
        <strain evidence="3 4">KACC 16890</strain>
    </source>
</reference>
<feature type="chain" id="PRO_5028828436" description="WxL domain-containing protein" evidence="2">
    <location>
        <begin position="35"/>
        <end position="1028"/>
    </location>
</feature>
<organism evidence="3 4">
    <name type="scientific">Weissella diestrammenae</name>
    <dbReference type="NCBI Taxonomy" id="1162633"/>
    <lineage>
        <taxon>Bacteria</taxon>
        <taxon>Bacillati</taxon>
        <taxon>Bacillota</taxon>
        <taxon>Bacilli</taxon>
        <taxon>Lactobacillales</taxon>
        <taxon>Lactobacillaceae</taxon>
        <taxon>Weissella</taxon>
    </lineage>
</organism>
<dbReference type="KEGG" id="wdi:H9L19_03285"/>
<evidence type="ECO:0000256" key="1">
    <source>
        <dbReference type="SAM" id="MobiDB-lite"/>
    </source>
</evidence>
<evidence type="ECO:0000313" key="3">
    <source>
        <dbReference type="EMBL" id="QNN75896.1"/>
    </source>
</evidence>
<protein>
    <recommendedName>
        <fullName evidence="5">WxL domain-containing protein</fullName>
    </recommendedName>
</protein>
<feature type="compositionally biased region" description="Polar residues" evidence="1">
    <location>
        <begin position="48"/>
        <end position="58"/>
    </location>
</feature>
<accession>A0A7G9T721</accession>
<keyword evidence="4" id="KW-1185">Reference proteome</keyword>
<dbReference type="RefSeq" id="WP_187529724.1">
    <property type="nucleotide sequence ID" value="NZ_CP060724.1"/>
</dbReference>
<feature type="compositionally biased region" description="Polar residues" evidence="1">
    <location>
        <begin position="65"/>
        <end position="77"/>
    </location>
</feature>
<sequence length="1028" mass="113141">MKIFLYSHIKRMIVLLMCSTIALNYLSSAGIVMADSIANHEMSRQHQKAPQISDNSESGLEIPKGNQTSQTDEQSAKQPVEQKVHDDQQASFHVINNAPSTGHILGATATVTDTETFVAAWQNPNVSEIIVSSNFDYTYSDYTTMSNNLRTTDCIITSANPNSPVTINFKGTGSSICGLGVSSNISTTPNITIKDINFSSSETDASINSDNFKNSILWRNTNTDNVSLVGSLTLDKVSVNLSGTGYLSAFLLPGMTINLHHLIQMTTKGSQLMGGTIHAYSDCQYQGIHNNQTATTATATTNSNGYVVETWGIFNNYRRANTNQYTNVQAKGIDIDQGAKVLIQRKNESRAGNGVASQDYSVIDGSGEMNIGGTLLLQSYDGVVVARNNINKVVTQTTNWNIKTDGVLAMSSITNENTAYNGVIRVPSATLSTNAHVNFNCASRGTLVISPLSAQGQSIWIPGSATDGGVTLKFHVDSPKYCMINGGETDWTGYTTGSKVLEMNIINSNVSFYGSLNDMNNNNYSKDDHNSSWIWNHVAINEMVQHGYTQGENYFLLKNGTRYPTTGTAGYNAFGSVVQQQEYTVFEIQSQNFEWLKWAKQLHDGTYQTDDGQIYPNRQSIPYVSDETEAISDSDRYIRGVYHVAARPTIDYDNGTVTWSGSGSGHTITATPTFNLVSNTTTTDANGVFEFESQQSQNWSLPADESNGSLYHSKYQNGNQTFSIKLPNDEVETTTVKKTVTYAPPVYDLSAIIYASSGFTFKTMINTDRIILRGEDSADSYVDLMTLDRATYSTNNDGKEWTVTEAQILAHNQENPSKQIEQGVQIQFWTQATVNDESIEAAPVSYSYHDYQAHSAEYRTIAPEQKLPYIIDSLEYFNFGNFRRGMDGHFNKNALNTHYSTNIGALLVGDDSTNHNIPWEITACYSSLGSLTGDDLMLSYRAQQDGAEQLISTEDSMLFNRETGNQGEPVVNLSQDWNPTGALNEKGWFLSLNSSHMIKHGYYLYDDDDDDDGISSPTIVLTLNSTPS</sequence>
<evidence type="ECO:0008006" key="5">
    <source>
        <dbReference type="Google" id="ProtNLM"/>
    </source>
</evidence>
<dbReference type="Proteomes" id="UP000515800">
    <property type="component" value="Chromosome"/>
</dbReference>
<dbReference type="EMBL" id="CP060724">
    <property type="protein sequence ID" value="QNN75896.1"/>
    <property type="molecule type" value="Genomic_DNA"/>
</dbReference>